<evidence type="ECO:0000256" key="1">
    <source>
        <dbReference type="SAM" id="MobiDB-lite"/>
    </source>
</evidence>
<evidence type="ECO:0000313" key="3">
    <source>
        <dbReference type="Proteomes" id="UP000204235"/>
    </source>
</evidence>
<sequence length="157" mass="17607">MIRVWLLAICAVFLAHQVKAHAEDIPVNVPLIFHCELDAQHSVSIIDDADGPLYAFHKGDTTELAIYGNRTNVRYAYTAFSGGGGMYYRFIKGNISYVVYSATLPDGSWREGVKVYKDAKEISDKKCKTEAISNVPDYDPVSELPEDDRNDQMTYGF</sequence>
<dbReference type="EMBL" id="KF623294">
    <property type="protein sequence ID" value="AGX01878.1"/>
    <property type="molecule type" value="Genomic_DNA"/>
</dbReference>
<protein>
    <submittedName>
        <fullName evidence="2">Uncharacterized protein</fullName>
    </submittedName>
</protein>
<dbReference type="RefSeq" id="YP_009010209.1">
    <property type="nucleotide sequence ID" value="NC_023610.1"/>
</dbReference>
<dbReference type="GeneID" id="18501051"/>
<keyword evidence="3" id="KW-1185">Reference proteome</keyword>
<feature type="region of interest" description="Disordered" evidence="1">
    <location>
        <begin position="135"/>
        <end position="157"/>
    </location>
</feature>
<organism evidence="2 3">
    <name type="scientific">Erwinia phage PhiEaH1</name>
    <dbReference type="NCBI Taxonomy" id="1401669"/>
    <lineage>
        <taxon>Viruses</taxon>
        <taxon>Duplodnaviria</taxon>
        <taxon>Heunggongvirae</taxon>
        <taxon>Uroviricota</taxon>
        <taxon>Caudoviricetes</taxon>
        <taxon>Chimalliviridae</taxon>
        <taxon>Iapetusvirus</taxon>
        <taxon>Iapetusvirus EaH1</taxon>
    </lineage>
</organism>
<accession>W8D0I6</accession>
<dbReference type="Proteomes" id="UP000204235">
    <property type="component" value="Segment"/>
</dbReference>
<name>W8D0I6_9CAUD</name>
<evidence type="ECO:0000313" key="2">
    <source>
        <dbReference type="EMBL" id="AGX01878.1"/>
    </source>
</evidence>
<proteinExistence type="predicted"/>
<dbReference type="KEGG" id="vg:18501051"/>
<reference evidence="2 3" key="1">
    <citation type="journal article" date="2014" name="FEMS Microbiol. Lett.">
        <title>The genome of the Erwinia amylovora phage PhiEaH1 reveals greater diversity and broadens the applicability of phages for the treatment of fire blight.</title>
        <authorList>
            <person name="Meczker K."/>
            <person name="Domotor D."/>
            <person name="Vass J."/>
            <person name="Rakhely G."/>
            <person name="Schneider G."/>
            <person name="Kovacs T."/>
        </authorList>
    </citation>
    <scope>NUCLEOTIDE SEQUENCE [LARGE SCALE GENOMIC DNA]</scope>
</reference>